<name>A0A2U7UAA4_9VIRU</name>
<protein>
    <submittedName>
        <fullName evidence="2">Uncharacterized protein</fullName>
    </submittedName>
</protein>
<dbReference type="EMBL" id="MG011689">
    <property type="protein sequence ID" value="AVK75356.1"/>
    <property type="molecule type" value="Genomic_DNA"/>
</dbReference>
<dbReference type="KEGG" id="vg:36844497"/>
<evidence type="ECO:0000313" key="2">
    <source>
        <dbReference type="EMBL" id="AVK75356.1"/>
    </source>
</evidence>
<feature type="region of interest" description="Disordered" evidence="1">
    <location>
        <begin position="253"/>
        <end position="280"/>
    </location>
</feature>
<organism evidence="2">
    <name type="scientific">Pandoravirus quercus</name>
    <dbReference type="NCBI Taxonomy" id="2107709"/>
    <lineage>
        <taxon>Viruses</taxon>
        <taxon>Pandoravirus</taxon>
    </lineage>
</organism>
<reference evidence="2" key="1">
    <citation type="journal article" date="2018" name="Nat. Commun.">
        <title>Diversity and evolution of the emerging Pandoraviridae family.</title>
        <authorList>
            <person name="Legendre M."/>
            <person name="Fabre E."/>
            <person name="Poirot O."/>
            <person name="Jeudy S."/>
            <person name="Lartigue A."/>
            <person name="Alempic J.M."/>
            <person name="Beucher L."/>
            <person name="Philippe N."/>
            <person name="Bertaux L."/>
            <person name="Christo-Foroux E."/>
            <person name="Labadie K."/>
            <person name="Coute Y."/>
            <person name="Abergel C."/>
            <person name="Claverie J.M."/>
        </authorList>
    </citation>
    <scope>NUCLEOTIDE SEQUENCE [LARGE SCALE GENOMIC DNA]</scope>
    <source>
        <strain evidence="2">Quercus</strain>
    </source>
</reference>
<dbReference type="RefSeq" id="YP_009483625.1">
    <property type="nucleotide sequence ID" value="NC_037667.1"/>
</dbReference>
<sequence>MDETRCGRVQGQGEITRALACDDAARLASILAASDPGFVDTIDLPAVIAALAPSGGMAGIVSPARMSSIVARDDLSRACRSAASARLPEGDVALLALTFFYGAHRCFDHLVANGAQMSAADAESLLVHFFTTHAWREAAVCWGPCRLLQSRRDRRLVSPMIVAAIGGGNRGSGSRVRFLDPLPVAQRLMPFLAAIAPADEPGMRERLVAAVRGSVATLVQEGGAAPNADAIDCVLSVVGGTILPPSRLLSRSGDIATIPDNDATTADSGPAIERAHDPNQ</sequence>
<proteinExistence type="predicted"/>
<dbReference type="GeneID" id="36844497"/>
<evidence type="ECO:0000256" key="1">
    <source>
        <dbReference type="SAM" id="MobiDB-lite"/>
    </source>
</evidence>
<dbReference type="Proteomes" id="UP000248852">
    <property type="component" value="Segment"/>
</dbReference>
<gene>
    <name evidence="2" type="ORF">pqer_cds_934</name>
</gene>
<accession>A0A2U7UAA4</accession>